<dbReference type="InterPro" id="IPR045584">
    <property type="entry name" value="Pilin-like"/>
</dbReference>
<dbReference type="Gene3D" id="3.30.700.10">
    <property type="entry name" value="Glycoprotein, Type 4 Pilin"/>
    <property type="match status" value="1"/>
</dbReference>
<comment type="caution">
    <text evidence="2">The sequence shown here is derived from an EMBL/GenBank/DDBJ whole genome shotgun (WGS) entry which is preliminary data.</text>
</comment>
<dbReference type="Pfam" id="PF07963">
    <property type="entry name" value="N_methyl"/>
    <property type="match status" value="1"/>
</dbReference>
<keyword evidence="1" id="KW-1133">Transmembrane helix</keyword>
<evidence type="ECO:0000313" key="2">
    <source>
        <dbReference type="EMBL" id="MTT76764.1"/>
    </source>
</evidence>
<evidence type="ECO:0000313" key="5">
    <source>
        <dbReference type="Proteomes" id="UP000484547"/>
    </source>
</evidence>
<dbReference type="SUPFAM" id="SSF54523">
    <property type="entry name" value="Pili subunits"/>
    <property type="match status" value="1"/>
</dbReference>
<dbReference type="Gene3D" id="3.30.1690.20">
    <property type="match status" value="1"/>
</dbReference>
<dbReference type="PANTHER" id="PTHR30093">
    <property type="entry name" value="GENERAL SECRETION PATHWAY PROTEIN G"/>
    <property type="match status" value="1"/>
</dbReference>
<evidence type="ECO:0000313" key="4">
    <source>
        <dbReference type="Proteomes" id="UP000443070"/>
    </source>
</evidence>
<sequence>MKRQTGFTLVELVIVIAVLGILAGLAIPYFMEAREEAAKKECLANRTQIMRMFYALQASNYNGTLVGFLAEVVKEPNDNKYFNFVPKCADNGTYSVSNEKVVCSIAEHNEANVSDDASVIDNITNDFQEFLDKYGAMTDQQLKDLGWWPTYASGALVKTNDGFREAYYKEKGKWPSGVDLNGNTIYFKFHLTADGSFLTYANGNGDFKNSGDWGTNYIYDSAAKKWYYSPQGTNLGGISNSVDKGGKTEAQIIDKIKNEGWEEVTLTGNTFSK</sequence>
<keyword evidence="4" id="KW-1185">Reference proteome</keyword>
<evidence type="ECO:0000313" key="3">
    <source>
        <dbReference type="EMBL" id="MTU04837.1"/>
    </source>
</evidence>
<dbReference type="EMBL" id="WNBM01000011">
    <property type="protein sequence ID" value="MTT76764.1"/>
    <property type="molecule type" value="Genomic_DNA"/>
</dbReference>
<name>A0A7X2XHD0_9FIRM</name>
<dbReference type="OrthoDB" id="1756013at2"/>
<dbReference type="PROSITE" id="PS00409">
    <property type="entry name" value="PROKAR_NTER_METHYL"/>
    <property type="match status" value="1"/>
</dbReference>
<reference evidence="4 5" key="1">
    <citation type="journal article" date="2019" name="Nat. Med.">
        <title>A library of human gut bacterial isolates paired with longitudinal multiomics data enables mechanistic microbiome research.</title>
        <authorList>
            <person name="Poyet M."/>
            <person name="Groussin M."/>
            <person name="Gibbons S.M."/>
            <person name="Avila-Pacheco J."/>
            <person name="Jiang X."/>
            <person name="Kearney S.M."/>
            <person name="Perrotta A.R."/>
            <person name="Berdy B."/>
            <person name="Zhao S."/>
            <person name="Lieberman T.D."/>
            <person name="Swanson P.K."/>
            <person name="Smith M."/>
            <person name="Roesemann S."/>
            <person name="Alexander J.E."/>
            <person name="Rich S.A."/>
            <person name="Livny J."/>
            <person name="Vlamakis H."/>
            <person name="Clish C."/>
            <person name="Bullock K."/>
            <person name="Deik A."/>
            <person name="Scott J."/>
            <person name="Pierce K.A."/>
            <person name="Xavier R.J."/>
            <person name="Alm E.J."/>
        </authorList>
    </citation>
    <scope>NUCLEOTIDE SEQUENCE [LARGE SCALE GENOMIC DNA]</scope>
    <source>
        <strain evidence="2 5">BIOML-A13</strain>
        <strain evidence="3 4">BIOML-A3</strain>
    </source>
</reference>
<proteinExistence type="predicted"/>
<dbReference type="InterPro" id="IPR012902">
    <property type="entry name" value="N_methyl_site"/>
</dbReference>
<dbReference type="Proteomes" id="UP000443070">
    <property type="component" value="Unassembled WGS sequence"/>
</dbReference>
<dbReference type="RefSeq" id="WP_149955647.1">
    <property type="nucleotide sequence ID" value="NZ_CAKVWA010000009.1"/>
</dbReference>
<dbReference type="EMBL" id="WNBW01000012">
    <property type="protein sequence ID" value="MTU04837.1"/>
    <property type="molecule type" value="Genomic_DNA"/>
</dbReference>
<keyword evidence="1" id="KW-0472">Membrane</keyword>
<evidence type="ECO:0000256" key="1">
    <source>
        <dbReference type="SAM" id="Phobius"/>
    </source>
</evidence>
<keyword evidence="1" id="KW-0812">Transmembrane</keyword>
<dbReference type="AlphaFoldDB" id="A0A7X2XHD0"/>
<feature type="transmembrane region" description="Helical" evidence="1">
    <location>
        <begin position="12"/>
        <end position="31"/>
    </location>
</feature>
<protein>
    <submittedName>
        <fullName evidence="2">Prepilin-type N-terminal cleavage/methylation domain-containing protein</fullName>
    </submittedName>
</protein>
<organism evidence="2 5">
    <name type="scientific">Phascolarctobacterium faecium</name>
    <dbReference type="NCBI Taxonomy" id="33025"/>
    <lineage>
        <taxon>Bacteria</taxon>
        <taxon>Bacillati</taxon>
        <taxon>Bacillota</taxon>
        <taxon>Negativicutes</taxon>
        <taxon>Acidaminococcales</taxon>
        <taxon>Acidaminococcaceae</taxon>
        <taxon>Phascolarctobacterium</taxon>
    </lineage>
</organism>
<dbReference type="Proteomes" id="UP000484547">
    <property type="component" value="Unassembled WGS sequence"/>
</dbReference>
<accession>A0A7X2XHD0</accession>
<gene>
    <name evidence="2" type="ORF">GMD11_10910</name>
    <name evidence="3" type="ORF">GMD18_10580</name>
</gene>
<dbReference type="NCBIfam" id="TIGR02532">
    <property type="entry name" value="IV_pilin_GFxxxE"/>
    <property type="match status" value="1"/>
</dbReference>